<dbReference type="Proteomes" id="UP000607653">
    <property type="component" value="Unassembled WGS sequence"/>
</dbReference>
<protein>
    <submittedName>
        <fullName evidence="2">Uncharacterized protein</fullName>
    </submittedName>
</protein>
<proteinExistence type="predicted"/>
<sequence>MAFDQNDAQMPIGESMGSNSSSPMGSALSLEYAMVHHLQWGRSKENGITPLGYDVVDRVPIHGARPRDGFVVSREIVCFAEVVVQFGWLPPMEMPFVIVS</sequence>
<dbReference type="AlphaFoldDB" id="A0A822Y5S7"/>
<name>A0A822Y5S7_NELNU</name>
<reference evidence="2 3" key="1">
    <citation type="journal article" date="2020" name="Mol. Biol. Evol.">
        <title>Distinct Expression and Methylation Patterns for Genes with Different Fates following a Single Whole-Genome Duplication in Flowering Plants.</title>
        <authorList>
            <person name="Shi T."/>
            <person name="Rahmani R.S."/>
            <person name="Gugger P.F."/>
            <person name="Wang M."/>
            <person name="Li H."/>
            <person name="Zhang Y."/>
            <person name="Li Z."/>
            <person name="Wang Q."/>
            <person name="Van de Peer Y."/>
            <person name="Marchal K."/>
            <person name="Chen J."/>
        </authorList>
    </citation>
    <scope>NUCLEOTIDE SEQUENCE [LARGE SCALE GENOMIC DNA]</scope>
    <source>
        <tissue evidence="2">Leaf</tissue>
    </source>
</reference>
<gene>
    <name evidence="2" type="ORF">HUJ06_030802</name>
</gene>
<feature type="region of interest" description="Disordered" evidence="1">
    <location>
        <begin position="1"/>
        <end position="24"/>
    </location>
</feature>
<evidence type="ECO:0000256" key="1">
    <source>
        <dbReference type="SAM" id="MobiDB-lite"/>
    </source>
</evidence>
<evidence type="ECO:0000313" key="2">
    <source>
        <dbReference type="EMBL" id="DAD29334.1"/>
    </source>
</evidence>
<dbReference type="EMBL" id="DUZY01000002">
    <property type="protein sequence ID" value="DAD29334.1"/>
    <property type="molecule type" value="Genomic_DNA"/>
</dbReference>
<keyword evidence="3" id="KW-1185">Reference proteome</keyword>
<comment type="caution">
    <text evidence="2">The sequence shown here is derived from an EMBL/GenBank/DDBJ whole genome shotgun (WGS) entry which is preliminary data.</text>
</comment>
<organism evidence="2 3">
    <name type="scientific">Nelumbo nucifera</name>
    <name type="common">Sacred lotus</name>
    <dbReference type="NCBI Taxonomy" id="4432"/>
    <lineage>
        <taxon>Eukaryota</taxon>
        <taxon>Viridiplantae</taxon>
        <taxon>Streptophyta</taxon>
        <taxon>Embryophyta</taxon>
        <taxon>Tracheophyta</taxon>
        <taxon>Spermatophyta</taxon>
        <taxon>Magnoliopsida</taxon>
        <taxon>Proteales</taxon>
        <taxon>Nelumbonaceae</taxon>
        <taxon>Nelumbo</taxon>
    </lineage>
</organism>
<evidence type="ECO:0000313" key="3">
    <source>
        <dbReference type="Proteomes" id="UP000607653"/>
    </source>
</evidence>
<accession>A0A822Y5S7</accession>
<feature type="compositionally biased region" description="Low complexity" evidence="1">
    <location>
        <begin position="15"/>
        <end position="24"/>
    </location>
</feature>